<reference evidence="3" key="1">
    <citation type="journal article" date="2019" name="Int. J. Syst. Evol. Microbiol.">
        <title>The Global Catalogue of Microorganisms (GCM) 10K type strain sequencing project: providing services to taxonomists for standard genome sequencing and annotation.</title>
        <authorList>
            <consortium name="The Broad Institute Genomics Platform"/>
            <consortium name="The Broad Institute Genome Sequencing Center for Infectious Disease"/>
            <person name="Wu L."/>
            <person name="Ma J."/>
        </authorList>
    </citation>
    <scope>NUCLEOTIDE SEQUENCE [LARGE SCALE GENOMIC DNA]</scope>
    <source>
        <strain evidence="3">DFY28</strain>
    </source>
</reference>
<dbReference type="InterPro" id="IPR040632">
    <property type="entry name" value="Sulfotransfer_4"/>
</dbReference>
<keyword evidence="2" id="KW-0808">Transferase</keyword>
<dbReference type="PANTHER" id="PTHR36978">
    <property type="entry name" value="P-LOOP CONTAINING NUCLEOTIDE TRIPHOSPHATE HYDROLASE"/>
    <property type="match status" value="1"/>
</dbReference>
<evidence type="ECO:0000256" key="1">
    <source>
        <dbReference type="SAM" id="MobiDB-lite"/>
    </source>
</evidence>
<feature type="region of interest" description="Disordered" evidence="1">
    <location>
        <begin position="182"/>
        <end position="202"/>
    </location>
</feature>
<organism evidence="2 3">
    <name type="scientific">Phenylobacterium terrae</name>
    <dbReference type="NCBI Taxonomy" id="2665495"/>
    <lineage>
        <taxon>Bacteria</taxon>
        <taxon>Pseudomonadati</taxon>
        <taxon>Pseudomonadota</taxon>
        <taxon>Alphaproteobacteria</taxon>
        <taxon>Caulobacterales</taxon>
        <taxon>Caulobacteraceae</taxon>
        <taxon>Phenylobacterium</taxon>
    </lineage>
</organism>
<dbReference type="InterPro" id="IPR027417">
    <property type="entry name" value="P-loop_NTPase"/>
</dbReference>
<protein>
    <submittedName>
        <fullName evidence="2">Sulfotransferase family protein</fullName>
        <ecNumber evidence="2">2.8.2.-</ecNumber>
    </submittedName>
</protein>
<dbReference type="Pfam" id="PF17784">
    <property type="entry name" value="Sulfotransfer_4"/>
    <property type="match status" value="1"/>
</dbReference>
<dbReference type="RefSeq" id="WP_377282298.1">
    <property type="nucleotide sequence ID" value="NZ_JBHRSI010000006.1"/>
</dbReference>
<dbReference type="PANTHER" id="PTHR36978:SF4">
    <property type="entry name" value="P-LOOP CONTAINING NUCLEOSIDE TRIPHOSPHATE HYDROLASE PROTEIN"/>
    <property type="match status" value="1"/>
</dbReference>
<gene>
    <name evidence="2" type="ORF">ACFSC0_04395</name>
</gene>
<name>A0ABW4MXB9_9CAUL</name>
<proteinExistence type="predicted"/>
<evidence type="ECO:0000313" key="2">
    <source>
        <dbReference type="EMBL" id="MFD1782624.1"/>
    </source>
</evidence>
<evidence type="ECO:0000313" key="3">
    <source>
        <dbReference type="Proteomes" id="UP001597237"/>
    </source>
</evidence>
<keyword evidence="3" id="KW-1185">Reference proteome</keyword>
<comment type="caution">
    <text evidence="2">The sequence shown here is derived from an EMBL/GenBank/DDBJ whole genome shotgun (WGS) entry which is preliminary data.</text>
</comment>
<sequence length="202" mass="22769">MALKVIGAGFGRTGTLSLKLALEQLGFGPCYHMVEVFKNPEAPRLWVEAADGRPDWPRIFDGYASTVDWPNATFYAELADHYPDAKVILTERDPESWFRSTQATIFAGAPPADTVFGEMYEKVIARLFDGRMHDHDHVIDVYLRHNAEVRRRIPAERLLVYEVAQGWGPLCAFLGVPEPDAPMPKVNSTEEFQAHRRQGTTP</sequence>
<dbReference type="EMBL" id="JBHUEY010000001">
    <property type="protein sequence ID" value="MFD1782624.1"/>
    <property type="molecule type" value="Genomic_DNA"/>
</dbReference>
<dbReference type="Gene3D" id="3.40.50.300">
    <property type="entry name" value="P-loop containing nucleotide triphosphate hydrolases"/>
    <property type="match status" value="1"/>
</dbReference>
<dbReference type="GO" id="GO:0016740">
    <property type="term" value="F:transferase activity"/>
    <property type="evidence" value="ECO:0007669"/>
    <property type="project" value="UniProtKB-KW"/>
</dbReference>
<dbReference type="EC" id="2.8.2.-" evidence="2"/>
<accession>A0ABW4MXB9</accession>
<dbReference type="Proteomes" id="UP001597237">
    <property type="component" value="Unassembled WGS sequence"/>
</dbReference>
<dbReference type="SUPFAM" id="SSF52540">
    <property type="entry name" value="P-loop containing nucleoside triphosphate hydrolases"/>
    <property type="match status" value="1"/>
</dbReference>